<dbReference type="Proteomes" id="UP001148313">
    <property type="component" value="Unassembled WGS sequence"/>
</dbReference>
<dbReference type="EMBL" id="JAPJZH010000005">
    <property type="protein sequence ID" value="MDA4845795.1"/>
    <property type="molecule type" value="Genomic_DNA"/>
</dbReference>
<evidence type="ECO:0000313" key="2">
    <source>
        <dbReference type="Proteomes" id="UP001148313"/>
    </source>
</evidence>
<reference evidence="1" key="1">
    <citation type="submission" date="2022-11" db="EMBL/GenBank/DDBJ databases">
        <title>Hoeflea poritis sp. nov., isolated from scleractinian coral Porites lutea.</title>
        <authorList>
            <person name="Zhang G."/>
            <person name="Wei Q."/>
            <person name="Cai L."/>
        </authorList>
    </citation>
    <scope>NUCLEOTIDE SEQUENCE</scope>
    <source>
        <strain evidence="1">E7-10</strain>
    </source>
</reference>
<gene>
    <name evidence="1" type="ORF">OOZ53_10575</name>
</gene>
<comment type="caution">
    <text evidence="1">The sequence shown here is derived from an EMBL/GenBank/DDBJ whole genome shotgun (WGS) entry which is preliminary data.</text>
</comment>
<evidence type="ECO:0000313" key="1">
    <source>
        <dbReference type="EMBL" id="MDA4845795.1"/>
    </source>
</evidence>
<organism evidence="1 2">
    <name type="scientific">Hoeflea poritis</name>
    <dbReference type="NCBI Taxonomy" id="2993659"/>
    <lineage>
        <taxon>Bacteria</taxon>
        <taxon>Pseudomonadati</taxon>
        <taxon>Pseudomonadota</taxon>
        <taxon>Alphaproteobacteria</taxon>
        <taxon>Hyphomicrobiales</taxon>
        <taxon>Rhizobiaceae</taxon>
        <taxon>Hoeflea</taxon>
    </lineage>
</organism>
<proteinExistence type="predicted"/>
<sequence>MRLGTDDLPRIVDTDYPHGTIKRYFGHECTTIDLSRTDGQVRLFDSILENPQFDYVIDLEAHHLERFFSIFDDIGYEKAAAAAGMGVAVFFFLDRTLASIQAAVALRRQLGSSQFVLVRNDAIGAFRAPVYGEHDLMKIGMDRQIRLPALSADALDFVEDPSFNFTDFIMQRRQGLPDWLSDELWRFLETIYQQQPTGTAESLFTA</sequence>
<accession>A0ABT4VM48</accession>
<name>A0ABT4VM48_9HYPH</name>
<protein>
    <submittedName>
        <fullName evidence="1">Uncharacterized protein</fullName>
    </submittedName>
</protein>
<dbReference type="RefSeq" id="WP_271089477.1">
    <property type="nucleotide sequence ID" value="NZ_JAPJZH010000005.1"/>
</dbReference>
<keyword evidence="2" id="KW-1185">Reference proteome</keyword>